<dbReference type="EMBL" id="ALWO02000035">
    <property type="protein sequence ID" value="EOZ96364.1"/>
    <property type="molecule type" value="Genomic_DNA"/>
</dbReference>
<dbReference type="STRING" id="1189612.A33Q_2485"/>
<dbReference type="AlphaFoldDB" id="S2DBP7"/>
<protein>
    <recommendedName>
        <fullName evidence="3">DUF354 domain-containing protein</fullName>
    </recommendedName>
</protein>
<organism evidence="1 2">
    <name type="scientific">Indibacter alkaliphilus (strain CCUG 57479 / KCTC 22604 / LW1)</name>
    <dbReference type="NCBI Taxonomy" id="1189612"/>
    <lineage>
        <taxon>Bacteria</taxon>
        <taxon>Pseudomonadati</taxon>
        <taxon>Bacteroidota</taxon>
        <taxon>Cytophagia</taxon>
        <taxon>Cytophagales</taxon>
        <taxon>Cyclobacteriaceae</taxon>
    </lineage>
</organism>
<dbReference type="PIRSF" id="PIRSF005357">
    <property type="entry name" value="UCP005357"/>
    <property type="match status" value="1"/>
</dbReference>
<evidence type="ECO:0000313" key="1">
    <source>
        <dbReference type="EMBL" id="EOZ96364.1"/>
    </source>
</evidence>
<evidence type="ECO:0000313" key="2">
    <source>
        <dbReference type="Proteomes" id="UP000006073"/>
    </source>
</evidence>
<dbReference type="OrthoDB" id="7058268at2"/>
<dbReference type="Gene3D" id="3.40.50.2000">
    <property type="entry name" value="Glycogen Phosphorylase B"/>
    <property type="match status" value="1"/>
</dbReference>
<sequence>MVIWIDFINTPQVNFFEPFIKDLEKRGHHFVLTCRDSSNTVPLLKTKGWPFTIIGEKVHKSFLTKVFGFPTRIINLRKFLKDKNVDVAIGQSSFYLPITARSLGIKSIYTNDNEHALGNIPSFLFANKILLPENFSLKTAYAQGASKKKISQYPGVKEGIYLWEKGIKIQALRINSTQDHIYVRPEPNTAQYYSGEKNFLDEVINSLKKDYKVFVLVRDADQRKHYQSEKFQGVSVPEKAFNFEKIAQNCLLFIGAGGSMTREMAIMGVPTISVYQGELLNVDKTLIENGLMRHQEKISFEEVKDLINNIENSQKNSSIYLEKGQTAFNLIKNTIFNIN</sequence>
<reference evidence="1 2" key="1">
    <citation type="journal article" date="2013" name="Genome Announc.">
        <title>Draft Genome Sequence of Indibacter alkaliphilus Strain LW1T, Isolated from Lonar Lake, a Haloalkaline Lake in the Buldana District of Maharashtra, India.</title>
        <authorList>
            <person name="Singh A."/>
            <person name="Kumar Jangir P."/>
            <person name="Sharma R."/>
            <person name="Singh A."/>
            <person name="Kumar Pinnaka A."/>
            <person name="Shivaji S."/>
        </authorList>
    </citation>
    <scope>NUCLEOTIDE SEQUENCE [LARGE SCALE GENOMIC DNA]</scope>
    <source>
        <strain evidence="2">CCUG 57479 / KCTC 22604 / LW1</strain>
    </source>
</reference>
<name>S2DBP7_INDAL</name>
<keyword evidence="2" id="KW-1185">Reference proteome</keyword>
<dbReference type="PANTHER" id="PTHR39662:SF1">
    <property type="entry name" value="DUF354 DOMAIN-CONTAINING PROTEIN"/>
    <property type="match status" value="1"/>
</dbReference>
<dbReference type="InterPro" id="IPR007152">
    <property type="entry name" value="DUF354"/>
</dbReference>
<dbReference type="Proteomes" id="UP000006073">
    <property type="component" value="Unassembled WGS sequence"/>
</dbReference>
<accession>S2DBP7</accession>
<evidence type="ECO:0008006" key="3">
    <source>
        <dbReference type="Google" id="ProtNLM"/>
    </source>
</evidence>
<dbReference type="eggNOG" id="COG1817">
    <property type="taxonomic scope" value="Bacteria"/>
</dbReference>
<gene>
    <name evidence="1" type="ORF">A33Q_2485</name>
</gene>
<proteinExistence type="predicted"/>
<dbReference type="RefSeq" id="WP_009035994.1">
    <property type="nucleotide sequence ID" value="NZ_ALWO02000035.1"/>
</dbReference>
<dbReference type="Pfam" id="PF04007">
    <property type="entry name" value="DUF354"/>
    <property type="match status" value="1"/>
</dbReference>
<dbReference type="PANTHER" id="PTHR39662">
    <property type="entry name" value="DUF354 DOMAIN-CONTAINING PROTEIN-RELATED"/>
    <property type="match status" value="1"/>
</dbReference>
<dbReference type="SUPFAM" id="SSF53756">
    <property type="entry name" value="UDP-Glycosyltransferase/glycogen phosphorylase"/>
    <property type="match status" value="1"/>
</dbReference>
<comment type="caution">
    <text evidence="1">The sequence shown here is derived from an EMBL/GenBank/DDBJ whole genome shotgun (WGS) entry which is preliminary data.</text>
</comment>